<dbReference type="AlphaFoldDB" id="Q6NBQ3"/>
<dbReference type="HOGENOM" id="CLU_1569477_0_0_5"/>
<evidence type="ECO:0000256" key="1">
    <source>
        <dbReference type="SAM" id="MobiDB-lite"/>
    </source>
</evidence>
<proteinExistence type="predicted"/>
<accession>Q6NBQ3</accession>
<name>Q6NBQ3_RHOPA</name>
<dbReference type="EMBL" id="BX572595">
    <property type="protein sequence ID" value="CAE26219.1"/>
    <property type="molecule type" value="Genomic_DNA"/>
</dbReference>
<protein>
    <submittedName>
        <fullName evidence="2">Uncharacterized protein</fullName>
    </submittedName>
</protein>
<sequence>MMRSSWASTSTRWAKSARESCRASWPGSEMSTAGSVSPKSPLWRRIAVKAARYRQSSFTRNRDLPYTITAIRQDEKMRCVRDSVLVAFAKARIWESEGWDVVINDEDGRTFGTAQLDAHVAAYRSLDGAELGIDDDDLIGPKPMKVPAQRSRAERTTTVRARPAPEAMPA</sequence>
<feature type="region of interest" description="Disordered" evidence="1">
    <location>
        <begin position="138"/>
        <end position="170"/>
    </location>
</feature>
<evidence type="ECO:0000313" key="2">
    <source>
        <dbReference type="EMBL" id="CAE26219.1"/>
    </source>
</evidence>
<gene>
    <name evidence="2" type="ordered locus">RPA0775</name>
</gene>
<organism evidence="2">
    <name type="scientific">Rhodopseudomonas palustris (strain ATCC BAA-98 / CGA009)</name>
    <dbReference type="NCBI Taxonomy" id="258594"/>
    <lineage>
        <taxon>Bacteria</taxon>
        <taxon>Pseudomonadati</taxon>
        <taxon>Pseudomonadota</taxon>
        <taxon>Alphaproteobacteria</taxon>
        <taxon>Hyphomicrobiales</taxon>
        <taxon>Nitrobacteraceae</taxon>
        <taxon>Rhodopseudomonas</taxon>
    </lineage>
</organism>
<reference evidence="2" key="1">
    <citation type="journal article" date="2004" name="Nat. Biotechnol.">
        <title>Complete genome sequence of the metabolically versatile photosynthetic bacterium Rhodopseudomonas palustris.</title>
        <authorList>
            <person name="Larimer F.W."/>
            <person name="Chain P."/>
            <person name="Hauser L."/>
            <person name="Lamerdin J."/>
            <person name="Malfatti S."/>
            <person name="Do L."/>
            <person name="Land M.L."/>
            <person name="Pelletier D.A."/>
            <person name="Beatty J.T."/>
            <person name="Lang A.S."/>
            <person name="Tabita F.R."/>
            <person name="Gibson J.L."/>
            <person name="Hanson T.E."/>
            <person name="Bobst C."/>
            <person name="Torres J.L."/>
            <person name="Peres C."/>
            <person name="Harrison F.H."/>
            <person name="Gibson J."/>
            <person name="Harwood C.S."/>
        </authorList>
    </citation>
    <scope>NUCLEOTIDE SEQUENCE [LARGE SCALE GENOMIC DNA]</scope>
    <source>
        <strain evidence="2">CGA009</strain>
    </source>
</reference>